<evidence type="ECO:0000313" key="2">
    <source>
        <dbReference type="EMBL" id="JAE10491.1"/>
    </source>
</evidence>
<organism evidence="2">
    <name type="scientific">Arundo donax</name>
    <name type="common">Giant reed</name>
    <name type="synonym">Donax arundinaceus</name>
    <dbReference type="NCBI Taxonomy" id="35708"/>
    <lineage>
        <taxon>Eukaryota</taxon>
        <taxon>Viridiplantae</taxon>
        <taxon>Streptophyta</taxon>
        <taxon>Embryophyta</taxon>
        <taxon>Tracheophyta</taxon>
        <taxon>Spermatophyta</taxon>
        <taxon>Magnoliopsida</taxon>
        <taxon>Liliopsida</taxon>
        <taxon>Poales</taxon>
        <taxon>Poaceae</taxon>
        <taxon>PACMAD clade</taxon>
        <taxon>Arundinoideae</taxon>
        <taxon>Arundineae</taxon>
        <taxon>Arundo</taxon>
    </lineage>
</organism>
<accession>A0A0A9FK17</accession>
<keyword evidence="1" id="KW-0812">Transmembrane</keyword>
<keyword evidence="1" id="KW-0472">Membrane</keyword>
<evidence type="ECO:0000256" key="1">
    <source>
        <dbReference type="SAM" id="Phobius"/>
    </source>
</evidence>
<dbReference type="EMBL" id="GBRH01187405">
    <property type="protein sequence ID" value="JAE10491.1"/>
    <property type="molecule type" value="Transcribed_RNA"/>
</dbReference>
<keyword evidence="1" id="KW-1133">Transmembrane helix</keyword>
<dbReference type="AlphaFoldDB" id="A0A0A9FK17"/>
<sequence length="101" mass="10986">MHNNRAGNPSSLSMDSTPSFRQASILKLGRSVPMSNNSLHLLLLYLLVVLYQLVNQVRAFFIAVFIGGGVSISKPSKGLFVPKCISILPTVEPYVPKSSLL</sequence>
<name>A0A0A9FK17_ARUDO</name>
<protein>
    <submittedName>
        <fullName evidence="2">Uncharacterized protein</fullName>
    </submittedName>
</protein>
<reference evidence="2" key="2">
    <citation type="journal article" date="2015" name="Data Brief">
        <title>Shoot transcriptome of the giant reed, Arundo donax.</title>
        <authorList>
            <person name="Barrero R.A."/>
            <person name="Guerrero F.D."/>
            <person name="Moolhuijzen P."/>
            <person name="Goolsby J.A."/>
            <person name="Tidwell J."/>
            <person name="Bellgard S.E."/>
            <person name="Bellgard M.I."/>
        </authorList>
    </citation>
    <scope>NUCLEOTIDE SEQUENCE</scope>
    <source>
        <tissue evidence="2">Shoot tissue taken approximately 20 cm above the soil surface</tissue>
    </source>
</reference>
<reference evidence="2" key="1">
    <citation type="submission" date="2014-09" db="EMBL/GenBank/DDBJ databases">
        <authorList>
            <person name="Magalhaes I.L.F."/>
            <person name="Oliveira U."/>
            <person name="Santos F.R."/>
            <person name="Vidigal T.H.D.A."/>
            <person name="Brescovit A.D."/>
            <person name="Santos A.J."/>
        </authorList>
    </citation>
    <scope>NUCLEOTIDE SEQUENCE</scope>
    <source>
        <tissue evidence="2">Shoot tissue taken approximately 20 cm above the soil surface</tissue>
    </source>
</reference>
<proteinExistence type="predicted"/>
<feature type="transmembrane region" description="Helical" evidence="1">
    <location>
        <begin position="42"/>
        <end position="67"/>
    </location>
</feature>